<dbReference type="Proteomes" id="UP000281553">
    <property type="component" value="Unassembled WGS sequence"/>
</dbReference>
<dbReference type="OrthoDB" id="6241076at2759"/>
<keyword evidence="1" id="KW-0812">Transmembrane</keyword>
<dbReference type="EMBL" id="UYRU01044345">
    <property type="protein sequence ID" value="VDK86205.1"/>
    <property type="molecule type" value="Genomic_DNA"/>
</dbReference>
<gene>
    <name evidence="2" type="ORF">DILT_LOCUS3840</name>
</gene>
<proteinExistence type="predicted"/>
<feature type="transmembrane region" description="Helical" evidence="1">
    <location>
        <begin position="134"/>
        <end position="157"/>
    </location>
</feature>
<reference evidence="2 3" key="1">
    <citation type="submission" date="2018-11" db="EMBL/GenBank/DDBJ databases">
        <authorList>
            <consortium name="Pathogen Informatics"/>
        </authorList>
    </citation>
    <scope>NUCLEOTIDE SEQUENCE [LARGE SCALE GENOMIC DNA]</scope>
</reference>
<organism evidence="2 3">
    <name type="scientific">Dibothriocephalus latus</name>
    <name type="common">Fish tapeworm</name>
    <name type="synonym">Diphyllobothrium latum</name>
    <dbReference type="NCBI Taxonomy" id="60516"/>
    <lineage>
        <taxon>Eukaryota</taxon>
        <taxon>Metazoa</taxon>
        <taxon>Spiralia</taxon>
        <taxon>Lophotrochozoa</taxon>
        <taxon>Platyhelminthes</taxon>
        <taxon>Cestoda</taxon>
        <taxon>Eucestoda</taxon>
        <taxon>Diphyllobothriidea</taxon>
        <taxon>Diphyllobothriidae</taxon>
        <taxon>Dibothriocephalus</taxon>
    </lineage>
</organism>
<evidence type="ECO:0000313" key="2">
    <source>
        <dbReference type="EMBL" id="VDK86205.1"/>
    </source>
</evidence>
<evidence type="ECO:0000256" key="1">
    <source>
        <dbReference type="SAM" id="Phobius"/>
    </source>
</evidence>
<name>A0A3P6TXJ3_DIBLA</name>
<evidence type="ECO:0000313" key="3">
    <source>
        <dbReference type="Proteomes" id="UP000281553"/>
    </source>
</evidence>
<protein>
    <submittedName>
        <fullName evidence="2">Uncharacterized protein</fullName>
    </submittedName>
</protein>
<keyword evidence="1" id="KW-0472">Membrane</keyword>
<keyword evidence="3" id="KW-1185">Reference proteome</keyword>
<dbReference type="AlphaFoldDB" id="A0A3P6TXJ3"/>
<sequence>MEPDQMQRYTSKYLFIPKGNSLPKILSENMETRSITCASPEQHPYEHPTARNTRIYTGPDYSPSNRRAQSLFSLTVCENRSQAMAMHLLDSMVMPSNSTTYDIVDHAEEGPMATPSITNSQLSGSHKATLGCKIAVGLFVALSICILLSVIILGVHFI</sequence>
<keyword evidence="1" id="KW-1133">Transmembrane helix</keyword>
<accession>A0A3P6TXJ3</accession>